<name>A0A0C9VCC7_SPHS4</name>
<sequence length="57" mass="6463">MRSGSNAKFDRTLRSRHNTALNIPDLLAVFSRIHPDHCRIIHYTPTRASSASSEHGY</sequence>
<reference evidence="1 2" key="1">
    <citation type="submission" date="2014-06" db="EMBL/GenBank/DDBJ databases">
        <title>Evolutionary Origins and Diversification of the Mycorrhizal Mutualists.</title>
        <authorList>
            <consortium name="DOE Joint Genome Institute"/>
            <consortium name="Mycorrhizal Genomics Consortium"/>
            <person name="Kohler A."/>
            <person name="Kuo A."/>
            <person name="Nagy L.G."/>
            <person name="Floudas D."/>
            <person name="Copeland A."/>
            <person name="Barry K.W."/>
            <person name="Cichocki N."/>
            <person name="Veneault-Fourrey C."/>
            <person name="LaButti K."/>
            <person name="Lindquist E.A."/>
            <person name="Lipzen A."/>
            <person name="Lundell T."/>
            <person name="Morin E."/>
            <person name="Murat C."/>
            <person name="Riley R."/>
            <person name="Ohm R."/>
            <person name="Sun H."/>
            <person name="Tunlid A."/>
            <person name="Henrissat B."/>
            <person name="Grigoriev I.V."/>
            <person name="Hibbett D.S."/>
            <person name="Martin F."/>
        </authorList>
    </citation>
    <scope>NUCLEOTIDE SEQUENCE [LARGE SCALE GENOMIC DNA]</scope>
    <source>
        <strain evidence="1 2">SS14</strain>
    </source>
</reference>
<dbReference type="EMBL" id="KN837154">
    <property type="protein sequence ID" value="KIJ39202.1"/>
    <property type="molecule type" value="Genomic_DNA"/>
</dbReference>
<dbReference type="AlphaFoldDB" id="A0A0C9VCC7"/>
<keyword evidence="2" id="KW-1185">Reference proteome</keyword>
<evidence type="ECO:0000313" key="2">
    <source>
        <dbReference type="Proteomes" id="UP000054279"/>
    </source>
</evidence>
<protein>
    <submittedName>
        <fullName evidence="1">Uncharacterized protein</fullName>
    </submittedName>
</protein>
<accession>A0A0C9VCC7</accession>
<proteinExistence type="predicted"/>
<dbReference type="HOGENOM" id="CLU_2997975_0_0_1"/>
<organism evidence="1 2">
    <name type="scientific">Sphaerobolus stellatus (strain SS14)</name>
    <dbReference type="NCBI Taxonomy" id="990650"/>
    <lineage>
        <taxon>Eukaryota</taxon>
        <taxon>Fungi</taxon>
        <taxon>Dikarya</taxon>
        <taxon>Basidiomycota</taxon>
        <taxon>Agaricomycotina</taxon>
        <taxon>Agaricomycetes</taxon>
        <taxon>Phallomycetidae</taxon>
        <taxon>Geastrales</taxon>
        <taxon>Sphaerobolaceae</taxon>
        <taxon>Sphaerobolus</taxon>
    </lineage>
</organism>
<evidence type="ECO:0000313" key="1">
    <source>
        <dbReference type="EMBL" id="KIJ39202.1"/>
    </source>
</evidence>
<dbReference type="Proteomes" id="UP000054279">
    <property type="component" value="Unassembled WGS sequence"/>
</dbReference>
<gene>
    <name evidence="1" type="ORF">M422DRAFT_258093</name>
</gene>